<comment type="caution">
    <text evidence="1">The sequence shown here is derived from an EMBL/GenBank/DDBJ whole genome shotgun (WGS) entry which is preliminary data.</text>
</comment>
<accession>A0AC61RS29</accession>
<name>A0AC61RS29_9FIRM</name>
<protein>
    <submittedName>
        <fullName evidence="1">Class C beta-lactamase-related serine hydrolase</fullName>
    </submittedName>
</protein>
<organism evidence="1 2">
    <name type="scientific">Petralouisia muris</name>
    <dbReference type="NCBI Taxonomy" id="3032872"/>
    <lineage>
        <taxon>Bacteria</taxon>
        <taxon>Bacillati</taxon>
        <taxon>Bacillota</taxon>
        <taxon>Clostridia</taxon>
        <taxon>Lachnospirales</taxon>
        <taxon>Lachnospiraceae</taxon>
        <taxon>Petralouisia</taxon>
    </lineage>
</organism>
<dbReference type="EMBL" id="SRYA01000052">
    <property type="protein sequence ID" value="TGY91610.1"/>
    <property type="molecule type" value="Genomic_DNA"/>
</dbReference>
<sequence>MRRTRFHMSMLLHAKNGVRLNDNSSLSKRKMGDALSLDNASEGGARVAKEENYDVTVKHLLTMRAPYKGHGDPWTKVCSSEDWTAASLDFLGGRKGITEEFDYRTVCLHILSGILYKATGMKTVDFANQSLFLPLGIHEHENYYAETAAEHKQFTMDKLPRKNVWFSDPQGLGTPGYGLCMSAADMAKIGQLCLQNGVWDGNQIVSSKWIEEMLVPKAVAGDGFRGMSYGYLWWIVHPEKNIYAAVGNSGNVIYVDPNRKIVAAVSSYFKPTVFDRVDFIEDVLLPALQQPSV</sequence>
<dbReference type="Proteomes" id="UP000304953">
    <property type="component" value="Unassembled WGS sequence"/>
</dbReference>
<reference evidence="1" key="1">
    <citation type="submission" date="2019-04" db="EMBL/GenBank/DDBJ databases">
        <title>Microbes associate with the intestines of laboratory mice.</title>
        <authorList>
            <person name="Navarre W."/>
            <person name="Wong E."/>
            <person name="Huang K."/>
            <person name="Tropini C."/>
            <person name="Ng K."/>
            <person name="Yu B."/>
        </authorList>
    </citation>
    <scope>NUCLEOTIDE SEQUENCE</scope>
    <source>
        <strain evidence="1">NM01_1-7b</strain>
    </source>
</reference>
<keyword evidence="2" id="KW-1185">Reference proteome</keyword>
<evidence type="ECO:0000313" key="1">
    <source>
        <dbReference type="EMBL" id="TGY91610.1"/>
    </source>
</evidence>
<proteinExistence type="predicted"/>
<keyword evidence="1" id="KW-0378">Hydrolase</keyword>
<gene>
    <name evidence="1" type="ORF">E5329_20130</name>
</gene>
<evidence type="ECO:0000313" key="2">
    <source>
        <dbReference type="Proteomes" id="UP000304953"/>
    </source>
</evidence>